<name>A0A9Q9INT1_9ACTN</name>
<sequence length="273" mass="28174">MSHHTRPLALFAAVALPTGWLLLSAPPLLDLPVEPFVLLTLALALVLPAALLVRREHDHGVRRLLHDGVRLPRPWWLLLPATALIPALTWAAAALAGSRPTLAGPDLAALAISLSSSVLIVNLWEEIVWTGFVQRRAMARWGTLGGSLVTTALFAGIHLPLAFAGGGDAGAGLAALAVSGLGLRLLAAAADRWSGGSLLTVAILHASFNTAGDVVRPEDDWLRYAATAALGLLALAAMARRRTTSSTGGAPTTTSTSSGTGGRSRAVTAVEAT</sequence>
<keyword evidence="2" id="KW-0812">Transmembrane</keyword>
<feature type="region of interest" description="Disordered" evidence="1">
    <location>
        <begin position="243"/>
        <end position="273"/>
    </location>
</feature>
<feature type="transmembrane region" description="Helical" evidence="2">
    <location>
        <begin position="221"/>
        <end position="239"/>
    </location>
</feature>
<dbReference type="Pfam" id="PF02517">
    <property type="entry name" value="Rce1-like"/>
    <property type="match status" value="1"/>
</dbReference>
<dbReference type="InterPro" id="IPR003675">
    <property type="entry name" value="Rce1/LyrA-like_dom"/>
</dbReference>
<dbReference type="GO" id="GO:0080120">
    <property type="term" value="P:CAAX-box protein maturation"/>
    <property type="evidence" value="ECO:0007669"/>
    <property type="project" value="UniProtKB-ARBA"/>
</dbReference>
<keyword evidence="4" id="KW-0645">Protease</keyword>
<protein>
    <submittedName>
        <fullName evidence="4">CPBP family intramembrane metalloprotease</fullName>
    </submittedName>
</protein>
<feature type="transmembrane region" description="Helical" evidence="2">
    <location>
        <begin position="198"/>
        <end position="215"/>
    </location>
</feature>
<evidence type="ECO:0000313" key="5">
    <source>
        <dbReference type="Proteomes" id="UP001058003"/>
    </source>
</evidence>
<feature type="transmembrane region" description="Helical" evidence="2">
    <location>
        <begin position="34"/>
        <end position="53"/>
    </location>
</feature>
<keyword evidence="4" id="KW-0378">Hydrolase</keyword>
<keyword evidence="2" id="KW-1133">Transmembrane helix</keyword>
<evidence type="ECO:0000313" key="4">
    <source>
        <dbReference type="EMBL" id="UWZ56490.1"/>
    </source>
</evidence>
<dbReference type="RefSeq" id="WP_033363033.1">
    <property type="nucleotide sequence ID" value="NZ_CP073767.1"/>
</dbReference>
<dbReference type="GO" id="GO:0004175">
    <property type="term" value="F:endopeptidase activity"/>
    <property type="evidence" value="ECO:0007669"/>
    <property type="project" value="UniProtKB-ARBA"/>
</dbReference>
<evidence type="ECO:0000256" key="1">
    <source>
        <dbReference type="SAM" id="MobiDB-lite"/>
    </source>
</evidence>
<feature type="transmembrane region" description="Helical" evidence="2">
    <location>
        <begin position="169"/>
        <end position="186"/>
    </location>
</feature>
<reference evidence="4" key="1">
    <citation type="submission" date="2021-04" db="EMBL/GenBank/DDBJ databases">
        <title>Dactylosporangium aurantiacum NRRL B-8018 full assembly.</title>
        <authorList>
            <person name="Hartkoorn R.C."/>
            <person name="Beaudoing E."/>
            <person name="Hot D."/>
        </authorList>
    </citation>
    <scope>NUCLEOTIDE SEQUENCE</scope>
    <source>
        <strain evidence="4">NRRL B-8018</strain>
    </source>
</reference>
<dbReference type="AlphaFoldDB" id="A0A9Q9INT1"/>
<evidence type="ECO:0000259" key="3">
    <source>
        <dbReference type="Pfam" id="PF02517"/>
    </source>
</evidence>
<feature type="transmembrane region" description="Helical" evidence="2">
    <location>
        <begin position="74"/>
        <end position="95"/>
    </location>
</feature>
<dbReference type="Proteomes" id="UP001058003">
    <property type="component" value="Chromosome"/>
</dbReference>
<accession>A0A9Q9INT1</accession>
<dbReference type="KEGG" id="daur:Daura_10100"/>
<feature type="domain" description="CAAX prenyl protease 2/Lysostaphin resistance protein A-like" evidence="3">
    <location>
        <begin position="113"/>
        <end position="210"/>
    </location>
</feature>
<dbReference type="GO" id="GO:0008237">
    <property type="term" value="F:metallopeptidase activity"/>
    <property type="evidence" value="ECO:0007669"/>
    <property type="project" value="UniProtKB-KW"/>
</dbReference>
<keyword evidence="4" id="KW-0482">Metalloprotease</keyword>
<dbReference type="EMBL" id="CP073767">
    <property type="protein sequence ID" value="UWZ56490.1"/>
    <property type="molecule type" value="Genomic_DNA"/>
</dbReference>
<keyword evidence="2" id="KW-0472">Membrane</keyword>
<organism evidence="4 5">
    <name type="scientific">Dactylosporangium aurantiacum</name>
    <dbReference type="NCBI Taxonomy" id="35754"/>
    <lineage>
        <taxon>Bacteria</taxon>
        <taxon>Bacillati</taxon>
        <taxon>Actinomycetota</taxon>
        <taxon>Actinomycetes</taxon>
        <taxon>Micromonosporales</taxon>
        <taxon>Micromonosporaceae</taxon>
        <taxon>Dactylosporangium</taxon>
    </lineage>
</organism>
<proteinExistence type="predicted"/>
<keyword evidence="5" id="KW-1185">Reference proteome</keyword>
<feature type="transmembrane region" description="Helical" evidence="2">
    <location>
        <begin position="141"/>
        <end position="163"/>
    </location>
</feature>
<evidence type="ECO:0000256" key="2">
    <source>
        <dbReference type="SAM" id="Phobius"/>
    </source>
</evidence>
<gene>
    <name evidence="4" type="ORF">Daura_10100</name>
</gene>
<feature type="transmembrane region" description="Helical" evidence="2">
    <location>
        <begin position="107"/>
        <end position="129"/>
    </location>
</feature>